<name>A0ABV2UEE1_9ACTN</name>
<keyword evidence="2" id="KW-1185">Reference proteome</keyword>
<dbReference type="RefSeq" id="WP_356501983.1">
    <property type="nucleotide sequence ID" value="NZ_JBEXEF010000048.1"/>
</dbReference>
<protein>
    <submittedName>
        <fullName evidence="1">Uncharacterized protein</fullName>
    </submittedName>
</protein>
<sequence length="59" mass="6302">MRVDRAQPVGLRSLDTEELPTGIERSRALTGAPPPSRNGGRILACLRGLGLDHRNGEAP</sequence>
<dbReference type="Proteomes" id="UP001550044">
    <property type="component" value="Unassembled WGS sequence"/>
</dbReference>
<evidence type="ECO:0000313" key="2">
    <source>
        <dbReference type="Proteomes" id="UP001550044"/>
    </source>
</evidence>
<dbReference type="EMBL" id="JBEXIP010000024">
    <property type="protein sequence ID" value="MET8436225.1"/>
    <property type="molecule type" value="Genomic_DNA"/>
</dbReference>
<organism evidence="1 2">
    <name type="scientific">Streptomyces sp. 900116325</name>
    <dbReference type="NCBI Taxonomy" id="3154295"/>
    <lineage>
        <taxon>Bacteria</taxon>
        <taxon>Bacillati</taxon>
        <taxon>Actinomycetota</taxon>
        <taxon>Actinomycetes</taxon>
        <taxon>Kitasatosporales</taxon>
        <taxon>Streptomycetaceae</taxon>
        <taxon>Streptomyces</taxon>
    </lineage>
</organism>
<reference evidence="1 2" key="1">
    <citation type="submission" date="2024-06" db="EMBL/GenBank/DDBJ databases">
        <title>The Natural Products Discovery Center: Release of the First 8490 Sequenced Strains for Exploring Actinobacteria Biosynthetic Diversity.</title>
        <authorList>
            <person name="Kalkreuter E."/>
            <person name="Kautsar S.A."/>
            <person name="Yang D."/>
            <person name="Bader C.D."/>
            <person name="Teijaro C.N."/>
            <person name="Fluegel L."/>
            <person name="Davis C.M."/>
            <person name="Simpson J.R."/>
            <person name="Lauterbach L."/>
            <person name="Steele A.D."/>
            <person name="Gui C."/>
            <person name="Meng S."/>
            <person name="Li G."/>
            <person name="Viehrig K."/>
            <person name="Ye F."/>
            <person name="Su P."/>
            <person name="Kiefer A.F."/>
            <person name="Nichols A."/>
            <person name="Cepeda A.J."/>
            <person name="Yan W."/>
            <person name="Fan B."/>
            <person name="Jiang Y."/>
            <person name="Adhikari A."/>
            <person name="Zheng C.-J."/>
            <person name="Schuster L."/>
            <person name="Cowan T.M."/>
            <person name="Smanski M.J."/>
            <person name="Chevrette M.G."/>
            <person name="De Carvalho L.P.S."/>
            <person name="Shen B."/>
        </authorList>
    </citation>
    <scope>NUCLEOTIDE SEQUENCE [LARGE SCALE GENOMIC DNA]</scope>
    <source>
        <strain evidence="1 2">NPDC005137</strain>
    </source>
</reference>
<accession>A0ABV2UEE1</accession>
<proteinExistence type="predicted"/>
<evidence type="ECO:0000313" key="1">
    <source>
        <dbReference type="EMBL" id="MET8436225.1"/>
    </source>
</evidence>
<gene>
    <name evidence="1" type="ORF">ABZV61_26275</name>
</gene>
<comment type="caution">
    <text evidence="1">The sequence shown here is derived from an EMBL/GenBank/DDBJ whole genome shotgun (WGS) entry which is preliminary data.</text>
</comment>